<protein>
    <submittedName>
        <fullName evidence="1">Uncharacterized protein</fullName>
    </submittedName>
</protein>
<gene>
    <name evidence="1" type="ORF">MTR67_050808</name>
</gene>
<keyword evidence="2" id="KW-1185">Reference proteome</keyword>
<reference evidence="1" key="1">
    <citation type="submission" date="2023-08" db="EMBL/GenBank/DDBJ databases">
        <title>A de novo genome assembly of Solanum verrucosum Schlechtendal, a Mexican diploid species geographically isolated from the other diploid A-genome species in potato relatives.</title>
        <authorList>
            <person name="Hosaka K."/>
        </authorList>
    </citation>
    <scope>NUCLEOTIDE SEQUENCE</scope>
    <source>
        <tissue evidence="1">Young leaves</tissue>
    </source>
</reference>
<dbReference type="Proteomes" id="UP001234989">
    <property type="component" value="Chromosome 12"/>
</dbReference>
<organism evidence="1 2">
    <name type="scientific">Solanum verrucosum</name>
    <dbReference type="NCBI Taxonomy" id="315347"/>
    <lineage>
        <taxon>Eukaryota</taxon>
        <taxon>Viridiplantae</taxon>
        <taxon>Streptophyta</taxon>
        <taxon>Embryophyta</taxon>
        <taxon>Tracheophyta</taxon>
        <taxon>Spermatophyta</taxon>
        <taxon>Magnoliopsida</taxon>
        <taxon>eudicotyledons</taxon>
        <taxon>Gunneridae</taxon>
        <taxon>Pentapetalae</taxon>
        <taxon>asterids</taxon>
        <taxon>lamiids</taxon>
        <taxon>Solanales</taxon>
        <taxon>Solanaceae</taxon>
        <taxon>Solanoideae</taxon>
        <taxon>Solaneae</taxon>
        <taxon>Solanum</taxon>
    </lineage>
</organism>
<sequence>MFSSLKGVRWVEPGCIKGVLSSWIRDRNVTKKEERWKIVPACIWWSIWKERNNRSFENVYNSLQDVKMKCLALFYFWCKHSLLAQTEDIFDVLDYL</sequence>
<accession>A0AAF1A1J9</accession>
<dbReference type="EMBL" id="CP133623">
    <property type="protein sequence ID" value="WMV57423.1"/>
    <property type="molecule type" value="Genomic_DNA"/>
</dbReference>
<dbReference type="AlphaFoldDB" id="A0AAF1A1J9"/>
<evidence type="ECO:0000313" key="1">
    <source>
        <dbReference type="EMBL" id="WMV57423.1"/>
    </source>
</evidence>
<proteinExistence type="predicted"/>
<name>A0AAF1A1J9_SOLVR</name>
<evidence type="ECO:0000313" key="2">
    <source>
        <dbReference type="Proteomes" id="UP001234989"/>
    </source>
</evidence>